<keyword evidence="10" id="KW-1185">Reference proteome</keyword>
<keyword evidence="4 8" id="KW-0812">Transmembrane</keyword>
<keyword evidence="3" id="KW-0410">Iron transport</keyword>
<feature type="transmembrane region" description="Helical" evidence="8">
    <location>
        <begin position="212"/>
        <end position="232"/>
    </location>
</feature>
<proteinExistence type="inferred from homology"/>
<dbReference type="PANTHER" id="PTHR31632">
    <property type="entry name" value="IRON TRANSPORTER FTH1"/>
    <property type="match status" value="1"/>
</dbReference>
<dbReference type="PANTHER" id="PTHR31632:SF2">
    <property type="entry name" value="PLASMA MEMBRANE IRON PERMEASE"/>
    <property type="match status" value="1"/>
</dbReference>
<dbReference type="InterPro" id="IPR004923">
    <property type="entry name" value="FTR1/Fip1/EfeU"/>
</dbReference>
<dbReference type="SUPFAM" id="SSF82199">
    <property type="entry name" value="SET domain"/>
    <property type="match status" value="1"/>
</dbReference>
<feature type="transmembrane region" description="Helical" evidence="8">
    <location>
        <begin position="278"/>
        <end position="296"/>
    </location>
</feature>
<sequence>RIIPPENEDIPSLNQEITSSSPPTSITSQDNHYRTIIRRLRRFQQRENTSSQELRGQLKRIVVYGTITGILISITLGILFVGVLYIVIKDSQNGTGGILWEAFFSLLTTILITLIAWYMIRVTFWKEKLENQIKKTTLAYLERYIGGNKWFLFFLPLTIVMREALESYIFISGSSNQNYISFLTSIGTGAVVGCLGGYLIFKCSNLISVRAFSTVCTIMFFFVAAGLFGTAISSFESATNSDQIYLWNLNCCNPDTDQGWEALSSAFGWTNKASLGQVIGYIVYWIVALLRTYFILRKSKVTDVNEANNNAFRECLGQVPEQFLFLISQVAEKDDNTLDDDDGRTFRKRLNRQNRFDSGKSLPSVIKDIEWIIFRDWLKQTGFPKTKLTLAEFNDSKLTAHQSLALYIILERHKNTKSSIYPYIQMLPKNFDTVPICLDLELLEFLPNNLKEDVKSQKLKFEKDFRSVCRFLKKQLNSDINITYNEFLWSWLCVNTRCIYFEPFKSINCDVRENIAIAPMLDFLNHNFDVKVFINYGPHDNFKLLLDYGFTIPNNPFNYILLDDEFFKLNNEVENFVSKKLNLLMKNGFYGDYALHASQISFRLLTALRLHFLRPINDISSQETQHLITKWQNTISGKYEIVSYENEIEVYEWIDSVCKELIKKCDLMLEKVNNTNSIPSGSLENLKLLWNESKNISTSVIILIQDSKNM</sequence>
<feature type="transmembrane region" description="Helical" evidence="8">
    <location>
        <begin position="98"/>
        <end position="120"/>
    </location>
</feature>
<feature type="transmembrane region" description="Helical" evidence="8">
    <location>
        <begin position="141"/>
        <end position="159"/>
    </location>
</feature>
<dbReference type="EMBL" id="CAJVQB010009503">
    <property type="protein sequence ID" value="CAG8730755.1"/>
    <property type="molecule type" value="Genomic_DNA"/>
</dbReference>
<dbReference type="InterPro" id="IPR046341">
    <property type="entry name" value="SET_dom_sf"/>
</dbReference>
<evidence type="ECO:0000256" key="2">
    <source>
        <dbReference type="ARBA" id="ARBA00008333"/>
    </source>
</evidence>
<comment type="similarity">
    <text evidence="2">Belongs to the oxidase-dependent Fe transporter (OFeT) (TC 9.A.10.1) family.</text>
</comment>
<keyword evidence="3" id="KW-0813">Transport</keyword>
<feature type="transmembrane region" description="Helical" evidence="8">
    <location>
        <begin position="179"/>
        <end position="200"/>
    </location>
</feature>
<evidence type="ECO:0000313" key="10">
    <source>
        <dbReference type="Proteomes" id="UP000789901"/>
    </source>
</evidence>
<organism evidence="9 10">
    <name type="scientific">Gigaspora margarita</name>
    <dbReference type="NCBI Taxonomy" id="4874"/>
    <lineage>
        <taxon>Eukaryota</taxon>
        <taxon>Fungi</taxon>
        <taxon>Fungi incertae sedis</taxon>
        <taxon>Mucoromycota</taxon>
        <taxon>Glomeromycotina</taxon>
        <taxon>Glomeromycetes</taxon>
        <taxon>Diversisporales</taxon>
        <taxon>Gigasporaceae</taxon>
        <taxon>Gigaspora</taxon>
    </lineage>
</organism>
<keyword evidence="3" id="KW-0408">Iron</keyword>
<keyword evidence="3" id="KW-0406">Ion transport</keyword>
<evidence type="ECO:0000256" key="5">
    <source>
        <dbReference type="ARBA" id="ARBA00022989"/>
    </source>
</evidence>
<feature type="region of interest" description="Disordered" evidence="7">
    <location>
        <begin position="1"/>
        <end position="28"/>
    </location>
</feature>
<evidence type="ECO:0000256" key="7">
    <source>
        <dbReference type="SAM" id="MobiDB-lite"/>
    </source>
</evidence>
<evidence type="ECO:0000256" key="6">
    <source>
        <dbReference type="ARBA" id="ARBA00023136"/>
    </source>
</evidence>
<feature type="transmembrane region" description="Helical" evidence="8">
    <location>
        <begin position="61"/>
        <end position="86"/>
    </location>
</feature>
<dbReference type="Gene3D" id="3.90.1410.10">
    <property type="entry name" value="set domain protein methyltransferase, domain 1"/>
    <property type="match status" value="1"/>
</dbReference>
<accession>A0ABN7V4R0</accession>
<keyword evidence="5 8" id="KW-1133">Transmembrane helix</keyword>
<evidence type="ECO:0000313" key="9">
    <source>
        <dbReference type="EMBL" id="CAG8730755.1"/>
    </source>
</evidence>
<evidence type="ECO:0000256" key="8">
    <source>
        <dbReference type="SAM" id="Phobius"/>
    </source>
</evidence>
<name>A0ABN7V4R0_GIGMA</name>
<comment type="caution">
    <text evidence="9">The sequence shown here is derived from an EMBL/GenBank/DDBJ whole genome shotgun (WGS) entry which is preliminary data.</text>
</comment>
<feature type="non-terminal residue" evidence="9">
    <location>
        <position position="1"/>
    </location>
</feature>
<protein>
    <submittedName>
        <fullName evidence="9">32102_t:CDS:1</fullName>
    </submittedName>
</protein>
<evidence type="ECO:0000256" key="1">
    <source>
        <dbReference type="ARBA" id="ARBA00004141"/>
    </source>
</evidence>
<dbReference type="Proteomes" id="UP000789901">
    <property type="component" value="Unassembled WGS sequence"/>
</dbReference>
<comment type="subcellular location">
    <subcellularLocation>
        <location evidence="1">Membrane</location>
        <topology evidence="1">Multi-pass membrane protein</topology>
    </subcellularLocation>
</comment>
<keyword evidence="6 8" id="KW-0472">Membrane</keyword>
<gene>
    <name evidence="9" type="ORF">GMARGA_LOCUS14376</name>
</gene>
<evidence type="ECO:0000256" key="3">
    <source>
        <dbReference type="ARBA" id="ARBA00022496"/>
    </source>
</evidence>
<feature type="compositionally biased region" description="Low complexity" evidence="7">
    <location>
        <begin position="17"/>
        <end position="28"/>
    </location>
</feature>
<dbReference type="Pfam" id="PF03239">
    <property type="entry name" value="FTR1"/>
    <property type="match status" value="1"/>
</dbReference>
<reference evidence="9 10" key="1">
    <citation type="submission" date="2021-06" db="EMBL/GenBank/DDBJ databases">
        <authorList>
            <person name="Kallberg Y."/>
            <person name="Tangrot J."/>
            <person name="Rosling A."/>
        </authorList>
    </citation>
    <scope>NUCLEOTIDE SEQUENCE [LARGE SCALE GENOMIC DNA]</scope>
    <source>
        <strain evidence="9 10">120-4 pot B 10/14</strain>
    </source>
</reference>
<evidence type="ECO:0000256" key="4">
    <source>
        <dbReference type="ARBA" id="ARBA00022692"/>
    </source>
</evidence>